<evidence type="ECO:0000256" key="1">
    <source>
        <dbReference type="SAM" id="MobiDB-lite"/>
    </source>
</evidence>
<dbReference type="Proteomes" id="UP001203297">
    <property type="component" value="Unassembled WGS sequence"/>
</dbReference>
<gene>
    <name evidence="4" type="ORF">B0F90DRAFT_1952632</name>
</gene>
<evidence type="ECO:0000256" key="3">
    <source>
        <dbReference type="SAM" id="SignalP"/>
    </source>
</evidence>
<evidence type="ECO:0000256" key="2">
    <source>
        <dbReference type="SAM" id="Phobius"/>
    </source>
</evidence>
<keyword evidence="5" id="KW-1185">Reference proteome</keyword>
<organism evidence="4 5">
    <name type="scientific">Multifurca ochricompacta</name>
    <dbReference type="NCBI Taxonomy" id="376703"/>
    <lineage>
        <taxon>Eukaryota</taxon>
        <taxon>Fungi</taxon>
        <taxon>Dikarya</taxon>
        <taxon>Basidiomycota</taxon>
        <taxon>Agaricomycotina</taxon>
        <taxon>Agaricomycetes</taxon>
        <taxon>Russulales</taxon>
        <taxon>Russulaceae</taxon>
        <taxon>Multifurca</taxon>
    </lineage>
</organism>
<evidence type="ECO:0000313" key="4">
    <source>
        <dbReference type="EMBL" id="KAI0298060.1"/>
    </source>
</evidence>
<feature type="region of interest" description="Disordered" evidence="1">
    <location>
        <begin position="304"/>
        <end position="344"/>
    </location>
</feature>
<name>A0AAD4M132_9AGAM</name>
<dbReference type="AlphaFoldDB" id="A0AAD4M132"/>
<feature type="chain" id="PRO_5042036268" description="Macrofage activating glycoprotein" evidence="3">
    <location>
        <begin position="21"/>
        <end position="368"/>
    </location>
</feature>
<feature type="transmembrane region" description="Helical" evidence="2">
    <location>
        <begin position="345"/>
        <end position="367"/>
    </location>
</feature>
<feature type="compositionally biased region" description="Low complexity" evidence="1">
    <location>
        <begin position="304"/>
        <end position="320"/>
    </location>
</feature>
<feature type="compositionally biased region" description="Low complexity" evidence="1">
    <location>
        <begin position="328"/>
        <end position="344"/>
    </location>
</feature>
<keyword evidence="3" id="KW-0732">Signal</keyword>
<evidence type="ECO:0008006" key="6">
    <source>
        <dbReference type="Google" id="ProtNLM"/>
    </source>
</evidence>
<comment type="caution">
    <text evidence="4">The sequence shown here is derived from an EMBL/GenBank/DDBJ whole genome shotgun (WGS) entry which is preliminary data.</text>
</comment>
<reference evidence="4" key="1">
    <citation type="journal article" date="2022" name="New Phytol.">
        <title>Evolutionary transition to the ectomycorrhizal habit in the genomes of a hyperdiverse lineage of mushroom-forming fungi.</title>
        <authorList>
            <person name="Looney B."/>
            <person name="Miyauchi S."/>
            <person name="Morin E."/>
            <person name="Drula E."/>
            <person name="Courty P.E."/>
            <person name="Kohler A."/>
            <person name="Kuo A."/>
            <person name="LaButti K."/>
            <person name="Pangilinan J."/>
            <person name="Lipzen A."/>
            <person name="Riley R."/>
            <person name="Andreopoulos W."/>
            <person name="He G."/>
            <person name="Johnson J."/>
            <person name="Nolan M."/>
            <person name="Tritt A."/>
            <person name="Barry K.W."/>
            <person name="Grigoriev I.V."/>
            <person name="Nagy L.G."/>
            <person name="Hibbett D."/>
            <person name="Henrissat B."/>
            <person name="Matheny P.B."/>
            <person name="Labbe J."/>
            <person name="Martin F.M."/>
        </authorList>
    </citation>
    <scope>NUCLEOTIDE SEQUENCE</scope>
    <source>
        <strain evidence="4">BPL690</strain>
    </source>
</reference>
<feature type="signal peptide" evidence="3">
    <location>
        <begin position="1"/>
        <end position="20"/>
    </location>
</feature>
<dbReference type="EMBL" id="WTXG01000031">
    <property type="protein sequence ID" value="KAI0298060.1"/>
    <property type="molecule type" value="Genomic_DNA"/>
</dbReference>
<keyword evidence="2" id="KW-1133">Transmembrane helix</keyword>
<proteinExistence type="predicted"/>
<protein>
    <recommendedName>
        <fullName evidence="6">Macrofage activating glycoprotein</fullName>
    </recommendedName>
</protein>
<keyword evidence="2" id="KW-0472">Membrane</keyword>
<evidence type="ECO:0000313" key="5">
    <source>
        <dbReference type="Proteomes" id="UP001203297"/>
    </source>
</evidence>
<accession>A0AAD4M132</accession>
<keyword evidence="2" id="KW-0812">Transmembrane</keyword>
<sequence>MARSALSALVAVASFSYVAGQATLSTFPATPIASLHFAYPSQVPYKVVPDQYARGTQFGYNICNSTTENQQSLCQTAFVNGIDDFCILAPSQPNSTIGDTEGEEVIWCTKKGHGGRLIPDGTITGIQVLRNTNYVQLFAFLNQANIDISPPDFGGELDPHGQDLLGNPIGGLLYSTAFSSDNKTIQQINEWNMFVGGNTSAIKVCNPAGPNPAGFCQHTLDRIGWQYNMPNSAVNGVFEVCDSDAMDIPGVYTVNGQTLSYSQPPESLGPISTLPYTARIPASSNCVTFQSSALYTDLASISAPTPTGTSSGSTPTASGKGTAGTGTGTRSSSASTASSTGKSNGAGTLTASLFSSIVGVAFSIAFIA</sequence>